<feature type="non-terminal residue" evidence="1">
    <location>
        <position position="21"/>
    </location>
</feature>
<comment type="caution">
    <text evidence="1">The sequence shown here is derived from an EMBL/GenBank/DDBJ whole genome shotgun (WGS) entry which is preliminary data.</text>
</comment>
<keyword evidence="2" id="KW-1185">Reference proteome</keyword>
<evidence type="ECO:0000313" key="2">
    <source>
        <dbReference type="Proteomes" id="UP000265520"/>
    </source>
</evidence>
<organism evidence="1 2">
    <name type="scientific">Trifolium medium</name>
    <dbReference type="NCBI Taxonomy" id="97028"/>
    <lineage>
        <taxon>Eukaryota</taxon>
        <taxon>Viridiplantae</taxon>
        <taxon>Streptophyta</taxon>
        <taxon>Embryophyta</taxon>
        <taxon>Tracheophyta</taxon>
        <taxon>Spermatophyta</taxon>
        <taxon>Magnoliopsida</taxon>
        <taxon>eudicotyledons</taxon>
        <taxon>Gunneridae</taxon>
        <taxon>Pentapetalae</taxon>
        <taxon>rosids</taxon>
        <taxon>fabids</taxon>
        <taxon>Fabales</taxon>
        <taxon>Fabaceae</taxon>
        <taxon>Papilionoideae</taxon>
        <taxon>50 kb inversion clade</taxon>
        <taxon>NPAAA clade</taxon>
        <taxon>Hologalegina</taxon>
        <taxon>IRL clade</taxon>
        <taxon>Trifolieae</taxon>
        <taxon>Trifolium</taxon>
    </lineage>
</organism>
<dbReference type="EMBL" id="LXQA010783226">
    <property type="protein sequence ID" value="MCI70803.1"/>
    <property type="molecule type" value="Genomic_DNA"/>
</dbReference>
<accession>A0A392UBB1</accession>
<dbReference type="Proteomes" id="UP000265520">
    <property type="component" value="Unassembled WGS sequence"/>
</dbReference>
<sequence length="21" mass="2292">MLLISAELIGAITAIEIAHRR</sequence>
<name>A0A392UBB1_9FABA</name>
<reference evidence="1 2" key="1">
    <citation type="journal article" date="2018" name="Front. Plant Sci.">
        <title>Red Clover (Trifolium pratense) and Zigzag Clover (T. medium) - A Picture of Genomic Similarities and Differences.</title>
        <authorList>
            <person name="Dluhosova J."/>
            <person name="Istvanek J."/>
            <person name="Nedelnik J."/>
            <person name="Repkova J."/>
        </authorList>
    </citation>
    <scope>NUCLEOTIDE SEQUENCE [LARGE SCALE GENOMIC DNA]</scope>
    <source>
        <strain evidence="2">cv. 10/8</strain>
        <tissue evidence="1">Leaf</tissue>
    </source>
</reference>
<protein>
    <submittedName>
        <fullName evidence="1">Uncharacterized protein</fullName>
    </submittedName>
</protein>
<proteinExistence type="predicted"/>
<evidence type="ECO:0000313" key="1">
    <source>
        <dbReference type="EMBL" id="MCI70803.1"/>
    </source>
</evidence>
<dbReference type="AlphaFoldDB" id="A0A392UBB1"/>